<evidence type="ECO:0000256" key="6">
    <source>
        <dbReference type="ARBA" id="ARBA00023015"/>
    </source>
</evidence>
<keyword evidence="6" id="KW-0805">Transcription regulation</keyword>
<organism evidence="14 15">
    <name type="scientific">Citrus unshiu</name>
    <name type="common">Satsuma mandarin</name>
    <name type="synonym">Citrus nobilis var. unshiu</name>
    <dbReference type="NCBI Taxonomy" id="55188"/>
    <lineage>
        <taxon>Eukaryota</taxon>
        <taxon>Viridiplantae</taxon>
        <taxon>Streptophyta</taxon>
        <taxon>Embryophyta</taxon>
        <taxon>Tracheophyta</taxon>
        <taxon>Spermatophyta</taxon>
        <taxon>Magnoliopsida</taxon>
        <taxon>eudicotyledons</taxon>
        <taxon>Gunneridae</taxon>
        <taxon>Pentapetalae</taxon>
        <taxon>rosids</taxon>
        <taxon>malvids</taxon>
        <taxon>Sapindales</taxon>
        <taxon>Rutaceae</taxon>
        <taxon>Aurantioideae</taxon>
        <taxon>Citrus</taxon>
    </lineage>
</organism>
<evidence type="ECO:0000259" key="13">
    <source>
        <dbReference type="PROSITE" id="PS50114"/>
    </source>
</evidence>
<evidence type="ECO:0000256" key="10">
    <source>
        <dbReference type="ARBA" id="ARBA00023242"/>
    </source>
</evidence>
<proteinExistence type="inferred from homology"/>
<evidence type="ECO:0000256" key="9">
    <source>
        <dbReference type="ARBA" id="ARBA00023163"/>
    </source>
</evidence>
<accession>A0A2H5QK09</accession>
<dbReference type="STRING" id="55188.A0A2H5QK09"/>
<comment type="subcellular location">
    <subcellularLocation>
        <location evidence="1">Nucleus</location>
    </subcellularLocation>
</comment>
<evidence type="ECO:0000256" key="7">
    <source>
        <dbReference type="ARBA" id="ARBA00023125"/>
    </source>
</evidence>
<dbReference type="Gene3D" id="3.30.50.10">
    <property type="entry name" value="Erythroid Transcription Factor GATA-1, subunit A"/>
    <property type="match status" value="1"/>
</dbReference>
<keyword evidence="15" id="KW-1185">Reference proteome</keyword>
<reference evidence="14 15" key="1">
    <citation type="journal article" date="2017" name="Front. Genet.">
        <title>Draft sequencing of the heterozygous diploid genome of Satsuma (Citrus unshiu Marc.) using a hybrid assembly approach.</title>
        <authorList>
            <person name="Shimizu T."/>
            <person name="Tanizawa Y."/>
            <person name="Mochizuki T."/>
            <person name="Nagasaki H."/>
            <person name="Yoshioka T."/>
            <person name="Toyoda A."/>
            <person name="Fujiyama A."/>
            <person name="Kaminuma E."/>
            <person name="Nakamura Y."/>
        </authorList>
    </citation>
    <scope>NUCLEOTIDE SEQUENCE [LARGE SCALE GENOMIC DNA]</scope>
    <source>
        <strain evidence="15">cv. Miyagawa wase</strain>
    </source>
</reference>
<sequence length="178" mass="20065">MPENIFTFDDEGDFSSSDSCSYTSSPLCVPQDPIDEIELYPNFLNDSISISNLDVSNFSSEFETPMMKKQAAAAAAQGCNGFLGNKKPRGKREGRRGMWSMSMNEELWQRKCSHCETRHTPQWRVGPLGPKTLCNACGVRYKSGRLLPEYRPAASPTFDVHIHSNFHRKILKKKKGLV</sequence>
<feature type="domain" description="GATA-type" evidence="13">
    <location>
        <begin position="110"/>
        <end position="142"/>
    </location>
</feature>
<dbReference type="Pfam" id="PF00320">
    <property type="entry name" value="GATA"/>
    <property type="match status" value="1"/>
</dbReference>
<dbReference type="InterPro" id="IPR000679">
    <property type="entry name" value="Znf_GATA"/>
</dbReference>
<protein>
    <recommendedName>
        <fullName evidence="13">GATA-type domain-containing protein</fullName>
    </recommendedName>
</protein>
<evidence type="ECO:0000256" key="8">
    <source>
        <dbReference type="ARBA" id="ARBA00023159"/>
    </source>
</evidence>
<dbReference type="InterPro" id="IPR013088">
    <property type="entry name" value="Znf_NHR/GATA"/>
</dbReference>
<keyword evidence="9" id="KW-0804">Transcription</keyword>
<comment type="similarity">
    <text evidence="2">Belongs to the type IV zinc-finger family. Class A subfamily.</text>
</comment>
<keyword evidence="8" id="KW-0010">Activator</keyword>
<gene>
    <name evidence="14" type="ORF">CUMW_237300</name>
</gene>
<evidence type="ECO:0000256" key="12">
    <source>
        <dbReference type="PROSITE-ProRule" id="PRU00094"/>
    </source>
</evidence>
<evidence type="ECO:0000256" key="2">
    <source>
        <dbReference type="ARBA" id="ARBA00005694"/>
    </source>
</evidence>
<dbReference type="PROSITE" id="PS50114">
    <property type="entry name" value="GATA_ZN_FINGER_2"/>
    <property type="match status" value="1"/>
</dbReference>
<keyword evidence="5" id="KW-0862">Zinc</keyword>
<keyword evidence="3" id="KW-0479">Metal-binding</keyword>
<dbReference type="SUPFAM" id="SSF57716">
    <property type="entry name" value="Glucocorticoid receptor-like (DNA-binding domain)"/>
    <property type="match status" value="1"/>
</dbReference>
<dbReference type="Proteomes" id="UP000236630">
    <property type="component" value="Unassembled WGS sequence"/>
</dbReference>
<dbReference type="CDD" id="cd00202">
    <property type="entry name" value="ZnF_GATA"/>
    <property type="match status" value="1"/>
</dbReference>
<keyword evidence="4 12" id="KW-0863">Zinc-finger</keyword>
<dbReference type="PANTHER" id="PTHR45658:SF18">
    <property type="entry name" value="PROTEIN GAT2"/>
    <property type="match status" value="1"/>
</dbReference>
<comment type="caution">
    <text evidence="14">The sequence shown here is derived from an EMBL/GenBank/DDBJ whole genome shotgun (WGS) entry which is preliminary data.</text>
</comment>
<evidence type="ECO:0000256" key="3">
    <source>
        <dbReference type="ARBA" id="ARBA00022723"/>
    </source>
</evidence>
<dbReference type="PANTHER" id="PTHR45658">
    <property type="entry name" value="GATA TRANSCRIPTION FACTOR"/>
    <property type="match status" value="1"/>
</dbReference>
<evidence type="ECO:0000313" key="15">
    <source>
        <dbReference type="Proteomes" id="UP000236630"/>
    </source>
</evidence>
<evidence type="ECO:0000313" key="14">
    <source>
        <dbReference type="EMBL" id="GAY64923.1"/>
    </source>
</evidence>
<evidence type="ECO:0000256" key="4">
    <source>
        <dbReference type="ARBA" id="ARBA00022771"/>
    </source>
</evidence>
<evidence type="ECO:0000256" key="5">
    <source>
        <dbReference type="ARBA" id="ARBA00022833"/>
    </source>
</evidence>
<evidence type="ECO:0000256" key="11">
    <source>
        <dbReference type="ARBA" id="ARBA00055020"/>
    </source>
</evidence>
<dbReference type="GO" id="GO:0043565">
    <property type="term" value="F:sequence-specific DNA binding"/>
    <property type="evidence" value="ECO:0007669"/>
    <property type="project" value="InterPro"/>
</dbReference>
<dbReference type="AlphaFoldDB" id="A0A2H5QK09"/>
<keyword evidence="7" id="KW-0238">DNA-binding</keyword>
<dbReference type="GO" id="GO:0008270">
    <property type="term" value="F:zinc ion binding"/>
    <property type="evidence" value="ECO:0007669"/>
    <property type="project" value="UniProtKB-KW"/>
</dbReference>
<dbReference type="GO" id="GO:0030154">
    <property type="term" value="P:cell differentiation"/>
    <property type="evidence" value="ECO:0007669"/>
    <property type="project" value="TreeGrafter"/>
</dbReference>
<evidence type="ECO:0000256" key="1">
    <source>
        <dbReference type="ARBA" id="ARBA00004123"/>
    </source>
</evidence>
<dbReference type="SMART" id="SM00401">
    <property type="entry name" value="ZnF_GATA"/>
    <property type="match status" value="1"/>
</dbReference>
<dbReference type="GO" id="GO:0005634">
    <property type="term" value="C:nucleus"/>
    <property type="evidence" value="ECO:0007669"/>
    <property type="project" value="UniProtKB-SubCell"/>
</dbReference>
<dbReference type="InterPro" id="IPR051140">
    <property type="entry name" value="GATA_TF"/>
</dbReference>
<keyword evidence="10" id="KW-0539">Nucleus</keyword>
<dbReference type="EMBL" id="BDQV01000437">
    <property type="protein sequence ID" value="GAY64923.1"/>
    <property type="molecule type" value="Genomic_DNA"/>
</dbReference>
<dbReference type="GO" id="GO:0006355">
    <property type="term" value="P:regulation of DNA-templated transcription"/>
    <property type="evidence" value="ECO:0007669"/>
    <property type="project" value="InterPro"/>
</dbReference>
<dbReference type="FunFam" id="3.30.50.10:FF:000025">
    <property type="entry name" value="GATA transcription factor"/>
    <property type="match status" value="1"/>
</dbReference>
<name>A0A2H5QK09_CITUN</name>
<comment type="function">
    <text evidence="11">Transcriptional activator that specifically binds 5'-GATA-3' or 5'-GAT-3' motifs within gene promoters. May be involved in the regulation of some light-responsive genes.</text>
</comment>